<feature type="transmembrane region" description="Helical" evidence="1">
    <location>
        <begin position="39"/>
        <end position="58"/>
    </location>
</feature>
<dbReference type="Pfam" id="PF18998">
    <property type="entry name" value="Flg_new_2"/>
    <property type="match status" value="1"/>
</dbReference>
<dbReference type="AlphaFoldDB" id="A0A0B7MIC6"/>
<feature type="transmembrane region" description="Helical" evidence="1">
    <location>
        <begin position="796"/>
        <end position="814"/>
    </location>
</feature>
<dbReference type="EMBL" id="CDRZ01000285">
    <property type="protein sequence ID" value="CEO90389.1"/>
    <property type="molecule type" value="Genomic_DNA"/>
</dbReference>
<sequence length="819" mass="87182">MGTFAADTNIEGGALDSQKKNLAAKQLLKEGACIMFKKVLSWVVTVVMMFSVFFTMPITANAEDTIFYEDFESYAENAYPSSFTMKYNGTGDANQKVITTEGWQGSDTKVFRLQGASSWSAEHIVAVPSPLPNTLVVSAYVKPFSGQWPGRIGLYNPTVGTWGTRVSGVLFENGNITALQNGNDNSKINLGQYTINNWYHVKMENNMTAKTYTVYIDGTKVGSDINMHQTVSPTHLDLTAGNIGTNEIYFDNVLVAASDTTAPILTAGAASRISDTKATVTFTSNEAGQYYYAVVEKDADEPVIDTGGSGTVCDTTEQTITLDSLTPGAKDIYIVVKDAAGNISEKLKINIESFNGLTAYGWVAYDAGTGINTGPFTVSIPTGSLQSIKNVEHDTIWMSGGDFVDDAWYAVNYSYDNSGLYIIDQNTGDYTLVGFTGKSLHGFTYNHINDVAYVIEIINDTSSNLYTIDLTTAEVTLVGPIGDNVIIGIAADNAGNLYGIDIIYDQLLAIDHTSGTGTAIGNIGLDLNYAQDICFDRDNNILYGTLYSYSEQGGLYSIDTSSGTATLKKLFAAEVDAFAIPYVSNVIPTLTAGEVTRTGDTDAAVKFTSSRAGQYYYAVVDSGEPEPVIDTGGSGTACTREETTISLNSLTAGDKDLYIKVKDRFGNMSTALKISIPAYIQPTYALTVTAGEGGTVTGGGSFAAGAAPTITATAESGYKFSGWTSSDGVIFADANSAVTTITMPANAVTVTANFVEVPLEKTEPEKDGEVEVTVETEKPVPSDEAALPKTGGTPVGIFYGFGMLITAIGAVISFRNKKQ</sequence>
<proteinExistence type="predicted"/>
<accession>A0A0B7MIC6</accession>
<reference evidence="4" key="1">
    <citation type="submission" date="2015-01" db="EMBL/GenBank/DDBJ databases">
        <authorList>
            <person name="Manzoor Shahid"/>
            <person name="Zubair Saima"/>
        </authorList>
    </citation>
    <scope>NUCLEOTIDE SEQUENCE [LARGE SCALE GENOMIC DNA]</scope>
    <source>
        <strain evidence="4">Sp3</strain>
    </source>
</reference>
<keyword evidence="1" id="KW-0472">Membrane</keyword>
<dbReference type="SUPFAM" id="SSF49899">
    <property type="entry name" value="Concanavalin A-like lectins/glucanases"/>
    <property type="match status" value="1"/>
</dbReference>
<dbReference type="Gene3D" id="2.60.120.200">
    <property type="match status" value="1"/>
</dbReference>
<gene>
    <name evidence="3" type="ORF">SSCH_840001</name>
</gene>
<feature type="domain" description="Bacterial repeat" evidence="2">
    <location>
        <begin position="684"/>
        <end position="756"/>
    </location>
</feature>
<dbReference type="NCBIfam" id="TIGR01167">
    <property type="entry name" value="LPXTG_anchor"/>
    <property type="match status" value="1"/>
</dbReference>
<evidence type="ECO:0000256" key="1">
    <source>
        <dbReference type="SAM" id="Phobius"/>
    </source>
</evidence>
<evidence type="ECO:0000313" key="4">
    <source>
        <dbReference type="Proteomes" id="UP000046155"/>
    </source>
</evidence>
<name>A0A0B7MIC6_9FIRM</name>
<protein>
    <recommendedName>
        <fullName evidence="2">Bacterial repeat domain-containing protein</fullName>
    </recommendedName>
</protein>
<dbReference type="SUPFAM" id="SSF63825">
    <property type="entry name" value="YWTD domain"/>
    <property type="match status" value="1"/>
</dbReference>
<keyword evidence="1" id="KW-1133">Transmembrane helix</keyword>
<dbReference type="InterPro" id="IPR044060">
    <property type="entry name" value="Bacterial_rp_domain"/>
</dbReference>
<dbReference type="InterPro" id="IPR013320">
    <property type="entry name" value="ConA-like_dom_sf"/>
</dbReference>
<evidence type="ECO:0000259" key="2">
    <source>
        <dbReference type="Pfam" id="PF18998"/>
    </source>
</evidence>
<dbReference type="Proteomes" id="UP000046155">
    <property type="component" value="Unassembled WGS sequence"/>
</dbReference>
<keyword evidence="4" id="KW-1185">Reference proteome</keyword>
<evidence type="ECO:0000313" key="3">
    <source>
        <dbReference type="EMBL" id="CEO90389.1"/>
    </source>
</evidence>
<keyword evidence="1" id="KW-0812">Transmembrane</keyword>
<organism evidence="3 4">
    <name type="scientific">Syntrophaceticus schinkii</name>
    <dbReference type="NCBI Taxonomy" id="499207"/>
    <lineage>
        <taxon>Bacteria</taxon>
        <taxon>Bacillati</taxon>
        <taxon>Bacillota</taxon>
        <taxon>Clostridia</taxon>
        <taxon>Thermoanaerobacterales</taxon>
        <taxon>Thermoanaerobacterales Family III. Incertae Sedis</taxon>
        <taxon>Syntrophaceticus</taxon>
    </lineage>
</organism>